<evidence type="ECO:0000256" key="1">
    <source>
        <dbReference type="ARBA" id="ARBA00022729"/>
    </source>
</evidence>
<proteinExistence type="predicted"/>
<dbReference type="SUPFAM" id="SSF50956">
    <property type="entry name" value="Thermostable phytase (3-phytase)"/>
    <property type="match status" value="1"/>
</dbReference>
<dbReference type="InterPro" id="IPR015943">
    <property type="entry name" value="WD40/YVTN_repeat-like_dom_sf"/>
</dbReference>
<evidence type="ECO:0000313" key="4">
    <source>
        <dbReference type="Proteomes" id="UP000321168"/>
    </source>
</evidence>
<comment type="caution">
    <text evidence="3">The sequence shown here is derived from an EMBL/GenBank/DDBJ whole genome shotgun (WGS) entry which is preliminary data.</text>
</comment>
<reference evidence="3 4" key="1">
    <citation type="submission" date="2019-08" db="EMBL/GenBank/DDBJ databases">
        <title>Genome of Luteibaculum oceani JCM 18817.</title>
        <authorList>
            <person name="Bowman J.P."/>
        </authorList>
    </citation>
    <scope>NUCLEOTIDE SEQUENCE [LARGE SCALE GENOMIC DNA]</scope>
    <source>
        <strain evidence="3 4">JCM 18817</strain>
    </source>
</reference>
<accession>A0A5C6V9A5</accession>
<keyword evidence="1" id="KW-0732">Signal</keyword>
<dbReference type="AlphaFoldDB" id="A0A5C6V9A5"/>
<dbReference type="NCBIfam" id="TIGR04183">
    <property type="entry name" value="Por_Secre_tail"/>
    <property type="match status" value="1"/>
</dbReference>
<keyword evidence="4" id="KW-1185">Reference proteome</keyword>
<gene>
    <name evidence="3" type="ORF">FRX97_02775</name>
</gene>
<dbReference type="RefSeq" id="WP_147013158.1">
    <property type="nucleotide sequence ID" value="NZ_VORB01000002.1"/>
</dbReference>
<evidence type="ECO:0000313" key="3">
    <source>
        <dbReference type="EMBL" id="TXC82033.1"/>
    </source>
</evidence>
<sequence length="752" mass="87368">MNRLFFILTILFSINNVYGQPFELQRVNELQFLDVREVVKDDSGDLWAATGGGVYFSDNNGDSWELINDGLQLLGTDDYRTTNSIKDIWHTSHGLFLLTDSGVLFKRNKDYWSPYFQNYEVFDFVEWNGQLYIAAAEINSSNQRFYRAEIFRPDFSYNTLYNAFEYTAHFNAGTDIFHPFPDGLILIDEYSVFSYKNDSLELLFRLSTLDDIQDVAGRNTLDFYFLSDDYTQNFFHYKYGEVDTIRPGGEEFAGTELFRFQGDIFVHGKDGLNGWVKTAKLYKQHNILGQQTWVETGPHEQVVPPKYYKILGLNNGEFLYCAKDQLMSGNSVLVGPTQRKGANIFNGDVDGMAIQNNDFYILHNGKIMGRNLNNGDSIPTPTLDENERVSNLKNSGDDIWAYRIDREFHSWFLRDYFVNIFSKMPEGVWRRRQNPEINYSKYFNFLGAGDGALNYRDYGYFNPFEYWVYDFNTNSFSTEPWGEDTTRMVDLVARVNGYEFLLVYDIDYSSANPFVNKTYWSIRYKSALDTWTDLEYSRNNLGSDWDYFREFVQTDEGDVLLIYYRKDPSTPVATIVEKFNFQAGAFEFYKSIPKDFDPKELEYSNGLWFYHENDEDFFSFDLENWYTYDFQNLPIGAKVTLLKKHGNTLYVGTEGNGVYRYQLSPTKVLENQKDFMLAIYPNPVSDMVNIKAEKRLLSYQIISVDGKVSQQGRFDVQSSVQKINVSGLSPGSYILQLQTKNGARATSKLLVE</sequence>
<dbReference type="InterPro" id="IPR026444">
    <property type="entry name" value="Secre_tail"/>
</dbReference>
<dbReference type="Pfam" id="PF18962">
    <property type="entry name" value="Por_Secre_tail"/>
    <property type="match status" value="1"/>
</dbReference>
<name>A0A5C6V9A5_9FLAO</name>
<dbReference type="OrthoDB" id="951108at2"/>
<dbReference type="Gene3D" id="2.130.10.10">
    <property type="entry name" value="YVTN repeat-like/Quinoprotein amine dehydrogenase"/>
    <property type="match status" value="1"/>
</dbReference>
<feature type="domain" description="Secretion system C-terminal sorting" evidence="2">
    <location>
        <begin position="679"/>
        <end position="751"/>
    </location>
</feature>
<protein>
    <submittedName>
        <fullName evidence="3">T9SS type A sorting domain-containing protein</fullName>
    </submittedName>
</protein>
<dbReference type="Proteomes" id="UP000321168">
    <property type="component" value="Unassembled WGS sequence"/>
</dbReference>
<organism evidence="3 4">
    <name type="scientific">Luteibaculum oceani</name>
    <dbReference type="NCBI Taxonomy" id="1294296"/>
    <lineage>
        <taxon>Bacteria</taxon>
        <taxon>Pseudomonadati</taxon>
        <taxon>Bacteroidota</taxon>
        <taxon>Flavobacteriia</taxon>
        <taxon>Flavobacteriales</taxon>
        <taxon>Luteibaculaceae</taxon>
        <taxon>Luteibaculum</taxon>
    </lineage>
</organism>
<evidence type="ECO:0000259" key="2">
    <source>
        <dbReference type="Pfam" id="PF18962"/>
    </source>
</evidence>
<dbReference type="EMBL" id="VORB01000002">
    <property type="protein sequence ID" value="TXC82033.1"/>
    <property type="molecule type" value="Genomic_DNA"/>
</dbReference>